<gene>
    <name evidence="1" type="ORF">Q31b_27550</name>
</gene>
<evidence type="ECO:0000313" key="2">
    <source>
        <dbReference type="Proteomes" id="UP000315471"/>
    </source>
</evidence>
<dbReference type="Proteomes" id="UP000315471">
    <property type="component" value="Unassembled WGS sequence"/>
</dbReference>
<dbReference type="AlphaFoldDB" id="A0A5C6E1R5"/>
<name>A0A5C6E1R5_9BACT</name>
<proteinExistence type="predicted"/>
<dbReference type="RefSeq" id="WP_146600159.1">
    <property type="nucleotide sequence ID" value="NZ_SJPY01000004.1"/>
</dbReference>
<protein>
    <submittedName>
        <fullName evidence="1">Uncharacterized protein</fullName>
    </submittedName>
</protein>
<keyword evidence="2" id="KW-1185">Reference proteome</keyword>
<organism evidence="1 2">
    <name type="scientific">Novipirellula aureliae</name>
    <dbReference type="NCBI Taxonomy" id="2527966"/>
    <lineage>
        <taxon>Bacteria</taxon>
        <taxon>Pseudomonadati</taxon>
        <taxon>Planctomycetota</taxon>
        <taxon>Planctomycetia</taxon>
        <taxon>Pirellulales</taxon>
        <taxon>Pirellulaceae</taxon>
        <taxon>Novipirellula</taxon>
    </lineage>
</organism>
<dbReference type="EMBL" id="SJPY01000004">
    <property type="protein sequence ID" value="TWU41316.1"/>
    <property type="molecule type" value="Genomic_DNA"/>
</dbReference>
<evidence type="ECO:0000313" key="1">
    <source>
        <dbReference type="EMBL" id="TWU41316.1"/>
    </source>
</evidence>
<comment type="caution">
    <text evidence="1">The sequence shown here is derived from an EMBL/GenBank/DDBJ whole genome shotgun (WGS) entry which is preliminary data.</text>
</comment>
<reference evidence="1 2" key="1">
    <citation type="submission" date="2019-02" db="EMBL/GenBank/DDBJ databases">
        <title>Deep-cultivation of Planctomycetes and their phenomic and genomic characterization uncovers novel biology.</title>
        <authorList>
            <person name="Wiegand S."/>
            <person name="Jogler M."/>
            <person name="Boedeker C."/>
            <person name="Pinto D."/>
            <person name="Vollmers J."/>
            <person name="Rivas-Marin E."/>
            <person name="Kohn T."/>
            <person name="Peeters S.H."/>
            <person name="Heuer A."/>
            <person name="Rast P."/>
            <person name="Oberbeckmann S."/>
            <person name="Bunk B."/>
            <person name="Jeske O."/>
            <person name="Meyerdierks A."/>
            <person name="Storesund J.E."/>
            <person name="Kallscheuer N."/>
            <person name="Luecker S."/>
            <person name="Lage O.M."/>
            <person name="Pohl T."/>
            <person name="Merkel B.J."/>
            <person name="Hornburger P."/>
            <person name="Mueller R.-W."/>
            <person name="Bruemmer F."/>
            <person name="Labrenz M."/>
            <person name="Spormann A.M."/>
            <person name="Op Den Camp H."/>
            <person name="Overmann J."/>
            <person name="Amann R."/>
            <person name="Jetten M.S.M."/>
            <person name="Mascher T."/>
            <person name="Medema M.H."/>
            <person name="Devos D.P."/>
            <person name="Kaster A.-K."/>
            <person name="Ovreas L."/>
            <person name="Rohde M."/>
            <person name="Galperin M.Y."/>
            <person name="Jogler C."/>
        </authorList>
    </citation>
    <scope>NUCLEOTIDE SEQUENCE [LARGE SCALE GENOMIC DNA]</scope>
    <source>
        <strain evidence="1 2">Q31b</strain>
    </source>
</reference>
<accession>A0A5C6E1R5</accession>
<dbReference type="OrthoDB" id="236131at2"/>
<sequence>MLLLSGCVQTVYEVELTPQGDSIDRSLTVWVEDSSEPPQNTSPSEEIVKRLDTVYADHEHQKDGNKVVYRGSFVGEMPQDIGGSGEYQRYESPFGELFVYRERFGADVDLVTPLKQRQAGIDRFVDLIADWMASEIDDPQMNQRVDELLRFEVRNDLQNLGLYLWTFQATSRLETTENGDDLMAYVANYLIEREYITLEDLPSLARLMVVGDASKMADAALRLFATKLGVEPSAPIPESLHFLKDRSAAKASLDAYLRTTEIYRQKLAEWKKNVAMDSAEADQKEPNPFDVLSESIMVDDYLNAYAPDDWVRVLLHCGSEPIETNGKWDDQNKTVKWEDSIVQPPLPMLVYAVWVEPNDDNQKNAFGGIKLGGAELRTYVVCYQAMTPEERSKWDGLMERLKSETKAALFQTEFDATFADPAALPSRLCEMVLDVLNSKT</sequence>